<name>A0A1Z3HSW1_9CYAN</name>
<gene>
    <name evidence="2" type="ORF">XM38_043530</name>
</gene>
<dbReference type="Pfam" id="PF11320">
    <property type="entry name" value="DUF3122"/>
    <property type="match status" value="1"/>
</dbReference>
<proteinExistence type="predicted"/>
<sequence length="109" mass="12266">MRHPIRKMVAGLAATVLLGFCVLCAVAPASPALAAIRQLEEAPAQVVYQSRQTVQDQQGDRWQVIWIFWWMALMWNPSTRSRHELPVKATSGNRAWASPMDFPFPSSCQ</sequence>
<evidence type="ECO:0000256" key="1">
    <source>
        <dbReference type="SAM" id="SignalP"/>
    </source>
</evidence>
<feature type="chain" id="PRO_5013209932" evidence="1">
    <location>
        <begin position="35"/>
        <end position="109"/>
    </location>
</feature>
<dbReference type="InterPro" id="IPR021469">
    <property type="entry name" value="DUF3122"/>
</dbReference>
<accession>A0A1Z3HSW1</accession>
<organism evidence="2 3">
    <name type="scientific">Halomicronema hongdechloris C2206</name>
    <dbReference type="NCBI Taxonomy" id="1641165"/>
    <lineage>
        <taxon>Bacteria</taxon>
        <taxon>Bacillati</taxon>
        <taxon>Cyanobacteriota</taxon>
        <taxon>Cyanophyceae</taxon>
        <taxon>Nodosilineales</taxon>
        <taxon>Nodosilineaceae</taxon>
        <taxon>Halomicronema</taxon>
    </lineage>
</organism>
<feature type="signal peptide" evidence="1">
    <location>
        <begin position="1"/>
        <end position="34"/>
    </location>
</feature>
<evidence type="ECO:0000313" key="2">
    <source>
        <dbReference type="EMBL" id="ASC73388.1"/>
    </source>
</evidence>
<dbReference type="Proteomes" id="UP000191901">
    <property type="component" value="Chromosome"/>
</dbReference>
<dbReference type="KEGG" id="hhg:XM38_043530"/>
<reference evidence="2 3" key="1">
    <citation type="journal article" date="2016" name="Biochim. Biophys. Acta">
        <title>Characterization of red-shifted phycobilisomes isolated from the chlorophyll f-containing cyanobacterium Halomicronema hongdechloris.</title>
        <authorList>
            <person name="Li Y."/>
            <person name="Lin Y."/>
            <person name="Garvey C.J."/>
            <person name="Birch D."/>
            <person name="Corkery R.W."/>
            <person name="Loughlin P.C."/>
            <person name="Scheer H."/>
            <person name="Willows R.D."/>
            <person name="Chen M."/>
        </authorList>
    </citation>
    <scope>NUCLEOTIDE SEQUENCE [LARGE SCALE GENOMIC DNA]</scope>
    <source>
        <strain evidence="2 3">C2206</strain>
    </source>
</reference>
<keyword evidence="1" id="KW-0732">Signal</keyword>
<dbReference type="EMBL" id="CP021983">
    <property type="protein sequence ID" value="ASC73388.1"/>
    <property type="molecule type" value="Genomic_DNA"/>
</dbReference>
<evidence type="ECO:0000313" key="3">
    <source>
        <dbReference type="Proteomes" id="UP000191901"/>
    </source>
</evidence>
<keyword evidence="3" id="KW-1185">Reference proteome</keyword>
<protein>
    <submittedName>
        <fullName evidence="2">Uncharacterized protein</fullName>
    </submittedName>
</protein>
<dbReference type="RefSeq" id="WP_088430934.1">
    <property type="nucleotide sequence ID" value="NZ_CP021983.2"/>
</dbReference>
<dbReference type="AlphaFoldDB" id="A0A1Z3HSW1"/>